<dbReference type="InterPro" id="IPR051212">
    <property type="entry name" value="Type-I_RE_S_subunit"/>
</dbReference>
<dbReference type="OrthoDB" id="398435at2"/>
<accession>A0A0A6FM62</accession>
<dbReference type="REBASE" id="100679">
    <property type="entry name" value="S.Pch105ORF6810P"/>
</dbReference>
<keyword evidence="3" id="KW-0238">DNA-binding</keyword>
<evidence type="ECO:0000256" key="3">
    <source>
        <dbReference type="ARBA" id="ARBA00023125"/>
    </source>
</evidence>
<comment type="caution">
    <text evidence="5">The sequence shown here is derived from an EMBL/GenBank/DDBJ whole genome shotgun (WGS) entry which is preliminary data.</text>
</comment>
<protein>
    <recommendedName>
        <fullName evidence="4">Type I restriction modification DNA specificity domain-containing protein</fullName>
    </recommendedName>
</protein>
<name>A0A0A6FM62_9PSED</name>
<feature type="domain" description="Type I restriction modification DNA specificity" evidence="4">
    <location>
        <begin position="232"/>
        <end position="403"/>
    </location>
</feature>
<keyword evidence="2" id="KW-0680">Restriction system</keyword>
<organism evidence="5 6">
    <name type="scientific">Pseudomonas chlororaphis</name>
    <dbReference type="NCBI Taxonomy" id="587753"/>
    <lineage>
        <taxon>Bacteria</taxon>
        <taxon>Pseudomonadati</taxon>
        <taxon>Pseudomonadota</taxon>
        <taxon>Gammaproteobacteria</taxon>
        <taxon>Pseudomonadales</taxon>
        <taxon>Pseudomonadaceae</taxon>
        <taxon>Pseudomonas</taxon>
    </lineage>
</organism>
<dbReference type="SUPFAM" id="SSF116734">
    <property type="entry name" value="DNA methylase specificity domain"/>
    <property type="match status" value="2"/>
</dbReference>
<dbReference type="PANTHER" id="PTHR43140:SF1">
    <property type="entry name" value="TYPE I RESTRICTION ENZYME ECOKI SPECIFICITY SUBUNIT"/>
    <property type="match status" value="1"/>
</dbReference>
<dbReference type="InterPro" id="IPR044946">
    <property type="entry name" value="Restrct_endonuc_typeI_TRD_sf"/>
</dbReference>
<reference evidence="5 6" key="1">
    <citation type="submission" date="2014-10" db="EMBL/GenBank/DDBJ databases">
        <title>Draft genome sequence of Pseudomonas chlororaphis EA105.</title>
        <authorList>
            <person name="McCully L.M."/>
            <person name="Bitzer A.S."/>
            <person name="Spence C."/>
            <person name="Bais H."/>
            <person name="Silby M.W."/>
        </authorList>
    </citation>
    <scope>NUCLEOTIDE SEQUENCE [LARGE SCALE GENOMIC DNA]</scope>
    <source>
        <strain evidence="5 6">EA105</strain>
    </source>
</reference>
<dbReference type="AlphaFoldDB" id="A0A0A6FM62"/>
<evidence type="ECO:0000313" key="5">
    <source>
        <dbReference type="EMBL" id="KHA73811.1"/>
    </source>
</evidence>
<dbReference type="CDD" id="cd17256">
    <property type="entry name" value="RMtype1_S_EcoJA65PI-TRD1-CR1_like"/>
    <property type="match status" value="1"/>
</dbReference>
<dbReference type="Proteomes" id="UP000030564">
    <property type="component" value="Unassembled WGS sequence"/>
</dbReference>
<dbReference type="Gene3D" id="3.90.220.20">
    <property type="entry name" value="DNA methylase specificity domains"/>
    <property type="match status" value="2"/>
</dbReference>
<dbReference type="PANTHER" id="PTHR43140">
    <property type="entry name" value="TYPE-1 RESTRICTION ENZYME ECOKI SPECIFICITY PROTEIN"/>
    <property type="match status" value="1"/>
</dbReference>
<dbReference type="Pfam" id="PF01420">
    <property type="entry name" value="Methylase_S"/>
    <property type="match status" value="2"/>
</dbReference>
<dbReference type="InterPro" id="IPR000055">
    <property type="entry name" value="Restrct_endonuc_typeI_TRD"/>
</dbReference>
<evidence type="ECO:0000256" key="1">
    <source>
        <dbReference type="ARBA" id="ARBA00010923"/>
    </source>
</evidence>
<evidence type="ECO:0000256" key="2">
    <source>
        <dbReference type="ARBA" id="ARBA00022747"/>
    </source>
</evidence>
<dbReference type="PATRIC" id="fig|587753.9.peg.3491"/>
<evidence type="ECO:0000259" key="4">
    <source>
        <dbReference type="Pfam" id="PF01420"/>
    </source>
</evidence>
<dbReference type="EMBL" id="JSFK01000003">
    <property type="protein sequence ID" value="KHA73811.1"/>
    <property type="molecule type" value="Genomic_DNA"/>
</dbReference>
<dbReference type="GO" id="GO:0009307">
    <property type="term" value="P:DNA restriction-modification system"/>
    <property type="evidence" value="ECO:0007669"/>
    <property type="project" value="UniProtKB-KW"/>
</dbReference>
<sequence length="537" mass="59891">MTKLQTGWVKVELGKITTKIGSGATPKGGEQSYKTSGVPLIRSLNIHFDGVREKGLAYIDPQQAAKLDNVIVEEGDVLLNITGASIGRVTVAPSRYDGARVNQHVSIIRLIEGVVPQYVRSFLASPAMQNFINQENYGATRQALTKAMIEGFSLPLPPLAEQKRIVAKLDALQAKSFRARSELSKIQKLIEQFKINTLKCAFEGRLTSRKQVSLDNMPASNSAPLIALWPIPDSWSWYRTDQIGHVGLGRQRSPDNHTGSSMRPYIRSANITWQGVNTTDIKEMNFEDADFERFKLAIGDVLLNEGSGSAREVGKPAIWRGEIPNCCYQNTILRVQPQLCTSEYLYFYFLFTAMNGGFASRSQGVHIQHIGRAGLAKYPVPLPPEAEQHEIVHLIKSAFANIEQLSVHVNRTLELAEKLDESILAKALSGDLVPQDKNDEPASALLKRMQAKRESIPQKKHGKTKRETVMSTATEFLTIKLEQWPVEGINFQELRKEFPGNYEDLKDAVFAFLSGKSPQLQQVFEETSSAMIIRKRA</sequence>
<comment type="similarity">
    <text evidence="1">Belongs to the type-I restriction system S methylase family.</text>
</comment>
<proteinExistence type="inferred from homology"/>
<feature type="domain" description="Type I restriction modification DNA specificity" evidence="4">
    <location>
        <begin position="7"/>
        <end position="174"/>
    </location>
</feature>
<evidence type="ECO:0000313" key="6">
    <source>
        <dbReference type="Proteomes" id="UP000030564"/>
    </source>
</evidence>
<dbReference type="GO" id="GO:0003677">
    <property type="term" value="F:DNA binding"/>
    <property type="evidence" value="ECO:0007669"/>
    <property type="project" value="UniProtKB-KW"/>
</dbReference>
<dbReference type="CDD" id="cd17253">
    <property type="entry name" value="RMtype1_S_Eco933I-TRD2-CR2_like"/>
    <property type="match status" value="1"/>
</dbReference>
<gene>
    <name evidence="5" type="ORF">NZ35_06805</name>
</gene>